<reference evidence="1 2" key="1">
    <citation type="journal article" date="2016" name="Nat. Commun.">
        <title>Thousands of microbial genomes shed light on interconnected biogeochemical processes in an aquifer system.</title>
        <authorList>
            <person name="Anantharaman K."/>
            <person name="Brown C.T."/>
            <person name="Hug L.A."/>
            <person name="Sharon I."/>
            <person name="Castelle C.J."/>
            <person name="Probst A.J."/>
            <person name="Thomas B.C."/>
            <person name="Singh A."/>
            <person name="Wilkins M.J."/>
            <person name="Karaoz U."/>
            <person name="Brodie E.L."/>
            <person name="Williams K.H."/>
            <person name="Hubbard S.S."/>
            <person name="Banfield J.F."/>
        </authorList>
    </citation>
    <scope>NUCLEOTIDE SEQUENCE [LARGE SCALE GENOMIC DNA]</scope>
</reference>
<comment type="caution">
    <text evidence="1">The sequence shown here is derived from an EMBL/GenBank/DDBJ whole genome shotgun (WGS) entry which is preliminary data.</text>
</comment>
<dbReference type="AlphaFoldDB" id="A0A1G2RTZ7"/>
<evidence type="ECO:0000313" key="1">
    <source>
        <dbReference type="EMBL" id="OHA75752.1"/>
    </source>
</evidence>
<proteinExistence type="predicted"/>
<gene>
    <name evidence="1" type="ORF">A3J30_02350</name>
</gene>
<evidence type="ECO:0000313" key="2">
    <source>
        <dbReference type="Proteomes" id="UP000178222"/>
    </source>
</evidence>
<protein>
    <recommendedName>
        <fullName evidence="3">YdhG-like domain-containing protein</fullName>
    </recommendedName>
</protein>
<sequence length="117" mass="13178">MIKTDIHLDELTEKSELLKRLHEVVLSAHPKIEHRLFPIYIVYSLGEQTVALIYYKGKLVKEGGLYIGLHLNEPPKNKKFVSAADIKYLGITHGAHVKNVGQLTPQALDTIRAIGRI</sequence>
<dbReference type="Proteomes" id="UP000178222">
    <property type="component" value="Unassembled WGS sequence"/>
</dbReference>
<name>A0A1G2RTZ7_9BACT</name>
<accession>A0A1G2RTZ7</accession>
<dbReference type="EMBL" id="MHUL01000051">
    <property type="protein sequence ID" value="OHA75752.1"/>
    <property type="molecule type" value="Genomic_DNA"/>
</dbReference>
<evidence type="ECO:0008006" key="3">
    <source>
        <dbReference type="Google" id="ProtNLM"/>
    </source>
</evidence>
<organism evidence="1 2">
    <name type="scientific">Candidatus Wildermuthbacteria bacterium RIFCSPLOWO2_02_FULL_47_9c</name>
    <dbReference type="NCBI Taxonomy" id="1802466"/>
    <lineage>
        <taxon>Bacteria</taxon>
        <taxon>Candidatus Wildermuthiibacteriota</taxon>
    </lineage>
</organism>